<name>A0A8S9S0M0_BRACR</name>
<protein>
    <recommendedName>
        <fullName evidence="2">Arabidopsis retrotransposon Orf1 C-terminal domain-containing protein</fullName>
    </recommendedName>
</protein>
<dbReference type="AlphaFoldDB" id="A0A8S9S0M0"/>
<reference evidence="3" key="1">
    <citation type="submission" date="2019-12" db="EMBL/GenBank/DDBJ databases">
        <title>Genome sequencing and annotation of Brassica cretica.</title>
        <authorList>
            <person name="Studholme D.J."/>
            <person name="Sarris P."/>
        </authorList>
    </citation>
    <scope>NUCLEOTIDE SEQUENCE</scope>
    <source>
        <strain evidence="3">PFS-109/04</strain>
        <tissue evidence="3">Leaf</tissue>
    </source>
</reference>
<evidence type="ECO:0000259" key="2">
    <source>
        <dbReference type="Pfam" id="PF03078"/>
    </source>
</evidence>
<evidence type="ECO:0000256" key="1">
    <source>
        <dbReference type="SAM" id="MobiDB-lite"/>
    </source>
</evidence>
<dbReference type="EMBL" id="QGKX02000088">
    <property type="protein sequence ID" value="KAF3586306.1"/>
    <property type="molecule type" value="Genomic_DNA"/>
</dbReference>
<evidence type="ECO:0000313" key="3">
    <source>
        <dbReference type="EMBL" id="KAF3586306.1"/>
    </source>
</evidence>
<comment type="caution">
    <text evidence="3">The sequence shown here is derived from an EMBL/GenBank/DDBJ whole genome shotgun (WGS) entry which is preliminary data.</text>
</comment>
<proteinExistence type="predicted"/>
<organism evidence="3 4">
    <name type="scientific">Brassica cretica</name>
    <name type="common">Mustard</name>
    <dbReference type="NCBI Taxonomy" id="69181"/>
    <lineage>
        <taxon>Eukaryota</taxon>
        <taxon>Viridiplantae</taxon>
        <taxon>Streptophyta</taxon>
        <taxon>Embryophyta</taxon>
        <taxon>Tracheophyta</taxon>
        <taxon>Spermatophyta</taxon>
        <taxon>Magnoliopsida</taxon>
        <taxon>eudicotyledons</taxon>
        <taxon>Gunneridae</taxon>
        <taxon>Pentapetalae</taxon>
        <taxon>rosids</taxon>
        <taxon>malvids</taxon>
        <taxon>Brassicales</taxon>
        <taxon>Brassicaceae</taxon>
        <taxon>Brassiceae</taxon>
        <taxon>Brassica</taxon>
    </lineage>
</organism>
<sequence>MKRTKTSAKKNTQEEGSSQREKQRPKKWDKSDTTHYNNMKKVAVPATQLACPETMTILGIKSDIEGLFQNMGLGQLCNLNEPTYPELRIKCTKTSAKKHTQEEISSQREKQMPKKWNKSDTTHYNNMKNVVVPATQLACPETMTKLRIKSNIEGLFQNMGLGQLCNLNEPTYPELVRQFIASAYIAPPDDSHQEGFLAFVVQKVYFELLDFWETIGTGVYRSFQAKESLIRNPVPRYATRLIGSLLYGTTTAASVTQWELCLLYKGVRHLLPTFGNSTFPPATALNMGAVLAANLVGYKGKVTKSKSSAYGFGAVIIRILRHVGVDYENHRVALDRSNNIAWNYLDVISLVSKEFIAGPHSRIHRDGPYVYVFQDRAKKTLYCHLPQIGLTSLLSEAAVEFLPPATALVDKPSFFTPKYQTKGKGVVDEEGEDEAAQTIPDDDSQPHQLLLSDSSQYKLHELPPNAISRQQQHWRDQSIKTNNDMLHKIWAAISRIRPCRCHKDDVVHRDNSPSSSGSGSGSSGARRVRKRSKRPEDAGTSGAGDEELELSPATIVI</sequence>
<feature type="compositionally biased region" description="Basic and acidic residues" evidence="1">
    <location>
        <begin position="99"/>
        <end position="119"/>
    </location>
</feature>
<accession>A0A8S9S0M0</accession>
<feature type="region of interest" description="Disordered" evidence="1">
    <location>
        <begin position="506"/>
        <end position="557"/>
    </location>
</feature>
<feature type="region of interest" description="Disordered" evidence="1">
    <location>
        <begin position="98"/>
        <end position="119"/>
    </location>
</feature>
<gene>
    <name evidence="3" type="ORF">F2Q69_00026151</name>
</gene>
<feature type="compositionally biased region" description="Basic and acidic residues" evidence="1">
    <location>
        <begin position="11"/>
        <end position="33"/>
    </location>
</feature>
<evidence type="ECO:0000313" key="4">
    <source>
        <dbReference type="Proteomes" id="UP000712600"/>
    </source>
</evidence>
<dbReference type="Pfam" id="PF03078">
    <property type="entry name" value="ATHILA"/>
    <property type="match status" value="2"/>
</dbReference>
<feature type="domain" description="Arabidopsis retrotransposon Orf1 C-terminal" evidence="2">
    <location>
        <begin position="17"/>
        <end position="110"/>
    </location>
</feature>
<dbReference type="Proteomes" id="UP000712600">
    <property type="component" value="Unassembled WGS sequence"/>
</dbReference>
<feature type="domain" description="Arabidopsis retrotransposon Orf1 C-terminal" evidence="2">
    <location>
        <begin position="207"/>
        <end position="475"/>
    </location>
</feature>
<feature type="region of interest" description="Disordered" evidence="1">
    <location>
        <begin position="1"/>
        <end position="36"/>
    </location>
</feature>
<dbReference type="InterPro" id="IPR004312">
    <property type="entry name" value="ATHILA_Orf1_C"/>
</dbReference>